<feature type="binding site" evidence="4">
    <location>
        <position position="228"/>
    </location>
    <ligand>
        <name>FAD</name>
        <dbReference type="ChEBI" id="CHEBI:57692"/>
    </ligand>
</feature>
<dbReference type="PRINTS" id="PR00147">
    <property type="entry name" value="DNAPHOTLYASE"/>
</dbReference>
<keyword evidence="9" id="KW-1185">Reference proteome</keyword>
<feature type="domain" description="Photolyase/cryptochrome alpha/beta" evidence="7">
    <location>
        <begin position="1"/>
        <end position="131"/>
    </location>
</feature>
<dbReference type="InterPro" id="IPR002081">
    <property type="entry name" value="Cryptochrome/DNA_photolyase_1"/>
</dbReference>
<feature type="site" description="Electron transfer via tryptophanyl radical" evidence="5">
    <location>
        <position position="391"/>
    </location>
</feature>
<dbReference type="InterPro" id="IPR006050">
    <property type="entry name" value="DNA_photolyase_N"/>
</dbReference>
<dbReference type="SUPFAM" id="SSF52425">
    <property type="entry name" value="Cryptochrome/photolyase, N-terminal domain"/>
    <property type="match status" value="1"/>
</dbReference>
<evidence type="ECO:0000313" key="9">
    <source>
        <dbReference type="Proteomes" id="UP000521379"/>
    </source>
</evidence>
<accession>A0A846U166</accession>
<dbReference type="InterPro" id="IPR018394">
    <property type="entry name" value="DNA_photolyase_1_CS_C"/>
</dbReference>
<keyword evidence="2 4" id="KW-0274">FAD</keyword>
<proteinExistence type="inferred from homology"/>
<dbReference type="GO" id="GO:0006950">
    <property type="term" value="P:response to stress"/>
    <property type="evidence" value="ECO:0007669"/>
    <property type="project" value="UniProtKB-ARBA"/>
</dbReference>
<dbReference type="InterPro" id="IPR036134">
    <property type="entry name" value="Crypto/Photolyase_FAD-like_sf"/>
</dbReference>
<sequence>MTILAVIGMNLRVDDNPALFHAAVQAAESDDRVVAVVCQDTNLRAPGAAFAWWTAKSLPVFRQDLEDLGIPLVAVSVDLGQLIPRLVEQLGVTQIHANRRWGENALEVDRQWSEAVKERGVTVHGHTAHTLHDPWALTTGQGGPYRVFTPFSKRFGDSDEAFNGAPVDVPEPLETDTELFDAVTDLDCGTALESAEEPHWAAKFTWEPGERAGVERLEDFLDGAVEDYATARDLPGRPGTSGVSPYLAHGEISPRRAWEMAQQHALAAPSESAETFKTELLWREFNHHLLYHYPDLHQRNLNARFDAFPWKSAQEGTVADQVALWRSGHTGHPLVDAGMRELWETGWMHNRVRMVVASVLTKNLGVHWSVGEQWFWDTLVDADPASNPGNWQWASGTGADAAPYFRIFNPRRQAERFDDDAAYVRRWVPELAEVPAGSIMKLYDAPASLPADTNLSPAQTLELYPAPIVDLKSSRAEALDAYQSIK</sequence>
<comment type="cofactor">
    <cofactor evidence="4">
        <name>FAD</name>
        <dbReference type="ChEBI" id="CHEBI:57692"/>
    </cofactor>
    <text evidence="4">Binds 1 FAD per subunit.</text>
</comment>
<dbReference type="Gene3D" id="1.10.579.10">
    <property type="entry name" value="DNA Cyclobutane Dipyrimidine Photolyase, subunit A, domain 3"/>
    <property type="match status" value="1"/>
</dbReference>
<evidence type="ECO:0000256" key="5">
    <source>
        <dbReference type="PIRSR" id="PIRSR602081-2"/>
    </source>
</evidence>
<feature type="binding site" evidence="4">
    <location>
        <begin position="240"/>
        <end position="244"/>
    </location>
    <ligand>
        <name>FAD</name>
        <dbReference type="ChEBI" id="CHEBI:57692"/>
    </ligand>
</feature>
<protein>
    <submittedName>
        <fullName evidence="8">Deoxyribodipyrimidine photo-lyase</fullName>
    </submittedName>
</protein>
<dbReference type="EMBL" id="JAAVUN010000001">
    <property type="protein sequence ID" value="NKE08461.1"/>
    <property type="molecule type" value="Genomic_DNA"/>
</dbReference>
<evidence type="ECO:0000256" key="4">
    <source>
        <dbReference type="PIRSR" id="PIRSR602081-1"/>
    </source>
</evidence>
<dbReference type="PROSITE" id="PS00394">
    <property type="entry name" value="DNA_PHOTOLYASES_1_1"/>
    <property type="match status" value="1"/>
</dbReference>
<feature type="binding site" evidence="4">
    <location>
        <begin position="381"/>
        <end position="383"/>
    </location>
    <ligand>
        <name>FAD</name>
        <dbReference type="ChEBI" id="CHEBI:57692"/>
    </ligand>
</feature>
<dbReference type="Pfam" id="PF03441">
    <property type="entry name" value="FAD_binding_7"/>
    <property type="match status" value="1"/>
</dbReference>
<name>A0A846U166_9MICC</name>
<evidence type="ECO:0000256" key="1">
    <source>
        <dbReference type="ARBA" id="ARBA00022630"/>
    </source>
</evidence>
<dbReference type="GO" id="GO:0071949">
    <property type="term" value="F:FAD binding"/>
    <property type="evidence" value="ECO:0007669"/>
    <property type="project" value="TreeGrafter"/>
</dbReference>
<feature type="binding site" evidence="4">
    <location>
        <position position="276"/>
    </location>
    <ligand>
        <name>FAD</name>
        <dbReference type="ChEBI" id="CHEBI:57692"/>
    </ligand>
</feature>
<feature type="site" description="Electron transfer via tryptophanyl radical" evidence="5">
    <location>
        <position position="368"/>
    </location>
</feature>
<evidence type="ECO:0000256" key="6">
    <source>
        <dbReference type="RuleBase" id="RU004182"/>
    </source>
</evidence>
<dbReference type="GO" id="GO:0003677">
    <property type="term" value="F:DNA binding"/>
    <property type="evidence" value="ECO:0007669"/>
    <property type="project" value="TreeGrafter"/>
</dbReference>
<dbReference type="InterPro" id="IPR036155">
    <property type="entry name" value="Crypto/Photolyase_N_sf"/>
</dbReference>
<dbReference type="Proteomes" id="UP000521379">
    <property type="component" value="Unassembled WGS sequence"/>
</dbReference>
<reference evidence="8 9" key="1">
    <citation type="submission" date="2020-02" db="EMBL/GenBank/DDBJ databases">
        <authorList>
            <person name="Sun Q."/>
        </authorList>
    </citation>
    <scope>NUCLEOTIDE SEQUENCE [LARGE SCALE GENOMIC DNA]</scope>
    <source>
        <strain evidence="8 9">YIM 13062</strain>
    </source>
</reference>
<dbReference type="SUPFAM" id="SSF48173">
    <property type="entry name" value="Cryptochrome/photolyase FAD-binding domain"/>
    <property type="match status" value="1"/>
</dbReference>
<dbReference type="PANTHER" id="PTHR11455">
    <property type="entry name" value="CRYPTOCHROME"/>
    <property type="match status" value="1"/>
</dbReference>
<gene>
    <name evidence="8" type="ORF">GTW58_00560</name>
</gene>
<keyword evidence="8" id="KW-0456">Lyase</keyword>
<dbReference type="Gene3D" id="3.40.50.620">
    <property type="entry name" value="HUPs"/>
    <property type="match status" value="1"/>
</dbReference>
<comment type="similarity">
    <text evidence="6">Belongs to the DNA photolyase family.</text>
</comment>
<dbReference type="InterPro" id="IPR014729">
    <property type="entry name" value="Rossmann-like_a/b/a_fold"/>
</dbReference>
<dbReference type="Gene3D" id="1.25.40.80">
    <property type="match status" value="1"/>
</dbReference>
<dbReference type="Pfam" id="PF00875">
    <property type="entry name" value="DNA_photolyase"/>
    <property type="match status" value="1"/>
</dbReference>
<evidence type="ECO:0000256" key="2">
    <source>
        <dbReference type="ARBA" id="ARBA00022827"/>
    </source>
</evidence>
<dbReference type="InterPro" id="IPR005101">
    <property type="entry name" value="Cryptochr/Photolyase_FAD-bd"/>
</dbReference>
<dbReference type="GO" id="GO:0003904">
    <property type="term" value="F:deoxyribodipyrimidine photo-lyase activity"/>
    <property type="evidence" value="ECO:0007669"/>
    <property type="project" value="TreeGrafter"/>
</dbReference>
<comment type="caution">
    <text evidence="8">The sequence shown here is derived from an EMBL/GenBank/DDBJ whole genome shotgun (WGS) entry which is preliminary data.</text>
</comment>
<keyword evidence="3 6" id="KW-0157">Chromophore</keyword>
<dbReference type="PANTHER" id="PTHR11455:SF9">
    <property type="entry name" value="CRYPTOCHROME CIRCADIAN CLOCK 5 ISOFORM X1"/>
    <property type="match status" value="1"/>
</dbReference>
<keyword evidence="1 4" id="KW-0285">Flavoprotein</keyword>
<dbReference type="AlphaFoldDB" id="A0A846U166"/>
<dbReference type="RefSeq" id="WP_119932114.1">
    <property type="nucleotide sequence ID" value="NZ_JAAVUN010000001.1"/>
</dbReference>
<evidence type="ECO:0000256" key="3">
    <source>
        <dbReference type="ARBA" id="ARBA00022991"/>
    </source>
</evidence>
<dbReference type="GO" id="GO:0006139">
    <property type="term" value="P:nucleobase-containing compound metabolic process"/>
    <property type="evidence" value="ECO:0007669"/>
    <property type="project" value="UniProtKB-ARBA"/>
</dbReference>
<dbReference type="PROSITE" id="PS51645">
    <property type="entry name" value="PHR_CRY_ALPHA_BETA"/>
    <property type="match status" value="1"/>
</dbReference>
<dbReference type="GO" id="GO:0009416">
    <property type="term" value="P:response to light stimulus"/>
    <property type="evidence" value="ECO:0007669"/>
    <property type="project" value="TreeGrafter"/>
</dbReference>
<organism evidence="8 9">
    <name type="scientific">Kocuria subflava</name>
    <dbReference type="NCBI Taxonomy" id="1736139"/>
    <lineage>
        <taxon>Bacteria</taxon>
        <taxon>Bacillati</taxon>
        <taxon>Actinomycetota</taxon>
        <taxon>Actinomycetes</taxon>
        <taxon>Micrococcales</taxon>
        <taxon>Micrococcaceae</taxon>
        <taxon>Kocuria</taxon>
    </lineage>
</organism>
<feature type="site" description="Electron transfer via tryptophanyl radical" evidence="5">
    <location>
        <position position="310"/>
    </location>
</feature>
<evidence type="ECO:0000259" key="7">
    <source>
        <dbReference type="PROSITE" id="PS51645"/>
    </source>
</evidence>
<evidence type="ECO:0000313" key="8">
    <source>
        <dbReference type="EMBL" id="NKE08461.1"/>
    </source>
</evidence>